<dbReference type="HOGENOM" id="CLU_3304386_0_0_10"/>
<dbReference type="Proteomes" id="UP000003711">
    <property type="component" value="Unassembled WGS sequence"/>
</dbReference>
<reference evidence="1 2" key="2">
    <citation type="submission" date="2009-01" db="EMBL/GenBank/DDBJ databases">
        <title>Draft genome sequence of Bacteroides cellulosilyticus (DSM 14838).</title>
        <authorList>
            <person name="Sudarsanam P."/>
            <person name="Ley R."/>
            <person name="Guruge J."/>
            <person name="Turnbaugh P.J."/>
            <person name="Mahowald M."/>
            <person name="Liep D."/>
            <person name="Gordon J."/>
        </authorList>
    </citation>
    <scope>NUCLEOTIDE SEQUENCE [LARGE SCALE GENOMIC DNA]</scope>
    <source>
        <strain evidence="1 2">DSM 14838</strain>
    </source>
</reference>
<dbReference type="EMBL" id="ACCH01000443">
    <property type="protein sequence ID" value="EEF87060.1"/>
    <property type="molecule type" value="Genomic_DNA"/>
</dbReference>
<evidence type="ECO:0000313" key="2">
    <source>
        <dbReference type="Proteomes" id="UP000003711"/>
    </source>
</evidence>
<reference evidence="1 2" key="1">
    <citation type="submission" date="2008-12" db="EMBL/GenBank/DDBJ databases">
        <authorList>
            <person name="Fulton L."/>
            <person name="Clifton S."/>
            <person name="Fulton B."/>
            <person name="Xu J."/>
            <person name="Minx P."/>
            <person name="Pepin K.H."/>
            <person name="Johnson M."/>
            <person name="Bhonagiri V."/>
            <person name="Nash W.E."/>
            <person name="Mardis E.R."/>
            <person name="Wilson R.K."/>
        </authorList>
    </citation>
    <scope>NUCLEOTIDE SEQUENCE [LARGE SCALE GENOMIC DNA]</scope>
    <source>
        <strain evidence="1 2">DSM 14838</strain>
    </source>
</reference>
<comment type="caution">
    <text evidence="1">The sequence shown here is derived from an EMBL/GenBank/DDBJ whole genome shotgun (WGS) entry which is preliminary data.</text>
</comment>
<organism evidence="1 2">
    <name type="scientific">Bacteroides cellulosilyticus DSM 14838</name>
    <dbReference type="NCBI Taxonomy" id="537012"/>
    <lineage>
        <taxon>Bacteria</taxon>
        <taxon>Pseudomonadati</taxon>
        <taxon>Bacteroidota</taxon>
        <taxon>Bacteroidia</taxon>
        <taxon>Bacteroidales</taxon>
        <taxon>Bacteroidaceae</taxon>
        <taxon>Bacteroides</taxon>
    </lineage>
</organism>
<accession>E2NM10</accession>
<sequence length="39" mass="4814">MKIKFSFAFNLLYFCGCKYRALYGLTHFFYHKKRETVIK</sequence>
<gene>
    <name evidence="1" type="ORF">BACCELL_05354</name>
</gene>
<proteinExistence type="predicted"/>
<name>E2NM10_9BACE</name>
<dbReference type="AlphaFoldDB" id="E2NM10"/>
<evidence type="ECO:0000313" key="1">
    <source>
        <dbReference type="EMBL" id="EEF87060.1"/>
    </source>
</evidence>
<protein>
    <submittedName>
        <fullName evidence="1">Uncharacterized protein</fullName>
    </submittedName>
</protein>